<gene>
    <name evidence="2" type="ORF">METZ01_LOCUS303175</name>
</gene>
<dbReference type="AlphaFoldDB" id="A0A382MSK9"/>
<feature type="non-terminal residue" evidence="2">
    <location>
        <position position="124"/>
    </location>
</feature>
<evidence type="ECO:0000313" key="2">
    <source>
        <dbReference type="EMBL" id="SVC50321.1"/>
    </source>
</evidence>
<feature type="transmembrane region" description="Helical" evidence="1">
    <location>
        <begin position="98"/>
        <end position="118"/>
    </location>
</feature>
<name>A0A382MSK9_9ZZZZ</name>
<reference evidence="2" key="1">
    <citation type="submission" date="2018-05" db="EMBL/GenBank/DDBJ databases">
        <authorList>
            <person name="Lanie J.A."/>
            <person name="Ng W.-L."/>
            <person name="Kazmierczak K.M."/>
            <person name="Andrzejewski T.M."/>
            <person name="Davidsen T.M."/>
            <person name="Wayne K.J."/>
            <person name="Tettelin H."/>
            <person name="Glass J.I."/>
            <person name="Rusch D."/>
            <person name="Podicherti R."/>
            <person name="Tsui H.-C.T."/>
            <person name="Winkler M.E."/>
        </authorList>
    </citation>
    <scope>NUCLEOTIDE SEQUENCE</scope>
</reference>
<sequence>MKEQLQQIQAVAVVTFLCILISVNSTGDYGKWFVINGAHEVVDPTTGNVTEYNTFQYSYHLDSYLTTDTTGNSENVAYDSQDCTYCLNKVDSTSNARMTAYGAAVLALVVAYMANTAIGSLHQN</sequence>
<keyword evidence="1" id="KW-0472">Membrane</keyword>
<keyword evidence="1" id="KW-0812">Transmembrane</keyword>
<keyword evidence="1" id="KW-1133">Transmembrane helix</keyword>
<proteinExistence type="predicted"/>
<accession>A0A382MSK9</accession>
<organism evidence="2">
    <name type="scientific">marine metagenome</name>
    <dbReference type="NCBI Taxonomy" id="408172"/>
    <lineage>
        <taxon>unclassified sequences</taxon>
        <taxon>metagenomes</taxon>
        <taxon>ecological metagenomes</taxon>
    </lineage>
</organism>
<protein>
    <submittedName>
        <fullName evidence="2">Uncharacterized protein</fullName>
    </submittedName>
</protein>
<evidence type="ECO:0000256" key="1">
    <source>
        <dbReference type="SAM" id="Phobius"/>
    </source>
</evidence>
<dbReference type="EMBL" id="UINC01094786">
    <property type="protein sequence ID" value="SVC50321.1"/>
    <property type="molecule type" value="Genomic_DNA"/>
</dbReference>